<comment type="caution">
    <text evidence="2">The sequence shown here is derived from an EMBL/GenBank/DDBJ whole genome shotgun (WGS) entry which is preliminary data.</text>
</comment>
<keyword evidence="3" id="KW-1185">Reference proteome</keyword>
<organism evidence="2 3">
    <name type="scientific">Dactylonectria estremocensis</name>
    <dbReference type="NCBI Taxonomy" id="1079267"/>
    <lineage>
        <taxon>Eukaryota</taxon>
        <taxon>Fungi</taxon>
        <taxon>Dikarya</taxon>
        <taxon>Ascomycota</taxon>
        <taxon>Pezizomycotina</taxon>
        <taxon>Sordariomycetes</taxon>
        <taxon>Hypocreomycetidae</taxon>
        <taxon>Hypocreales</taxon>
        <taxon>Nectriaceae</taxon>
        <taxon>Dactylonectria</taxon>
    </lineage>
</organism>
<reference evidence="2" key="1">
    <citation type="journal article" date="2021" name="Nat. Commun.">
        <title>Genetic determinants of endophytism in the Arabidopsis root mycobiome.</title>
        <authorList>
            <person name="Mesny F."/>
            <person name="Miyauchi S."/>
            <person name="Thiergart T."/>
            <person name="Pickel B."/>
            <person name="Atanasova L."/>
            <person name="Karlsson M."/>
            <person name="Huettel B."/>
            <person name="Barry K.W."/>
            <person name="Haridas S."/>
            <person name="Chen C."/>
            <person name="Bauer D."/>
            <person name="Andreopoulos W."/>
            <person name="Pangilinan J."/>
            <person name="LaButti K."/>
            <person name="Riley R."/>
            <person name="Lipzen A."/>
            <person name="Clum A."/>
            <person name="Drula E."/>
            <person name="Henrissat B."/>
            <person name="Kohler A."/>
            <person name="Grigoriev I.V."/>
            <person name="Martin F.M."/>
            <person name="Hacquard S."/>
        </authorList>
    </citation>
    <scope>NUCLEOTIDE SEQUENCE</scope>
    <source>
        <strain evidence="2">MPI-CAGE-AT-0021</strain>
    </source>
</reference>
<keyword evidence="1" id="KW-0732">Signal</keyword>
<evidence type="ECO:0000256" key="1">
    <source>
        <dbReference type="SAM" id="SignalP"/>
    </source>
</evidence>
<evidence type="ECO:0000313" key="2">
    <source>
        <dbReference type="EMBL" id="KAH7131639.1"/>
    </source>
</evidence>
<accession>A0A9P9E6P6</accession>
<protein>
    <recommendedName>
        <fullName evidence="4">Secreted protein</fullName>
    </recommendedName>
</protein>
<feature type="chain" id="PRO_5040272518" description="Secreted protein" evidence="1">
    <location>
        <begin position="25"/>
        <end position="117"/>
    </location>
</feature>
<evidence type="ECO:0008006" key="4">
    <source>
        <dbReference type="Google" id="ProtNLM"/>
    </source>
</evidence>
<proteinExistence type="predicted"/>
<feature type="signal peptide" evidence="1">
    <location>
        <begin position="1"/>
        <end position="24"/>
    </location>
</feature>
<name>A0A9P9E6P6_9HYPO</name>
<dbReference type="AlphaFoldDB" id="A0A9P9E6P6"/>
<dbReference type="Proteomes" id="UP000717696">
    <property type="component" value="Unassembled WGS sequence"/>
</dbReference>
<evidence type="ECO:0000313" key="3">
    <source>
        <dbReference type="Proteomes" id="UP000717696"/>
    </source>
</evidence>
<gene>
    <name evidence="2" type="ORF">B0J13DRAFT_107501</name>
</gene>
<sequence>MISQLVHWLHTLLAFLSLRPAIDTAHRPPHGGAQTMARFPEAVLRDLPATSFFPVLNMTSIIEPEFFIDRENMTLHSPAVENPRPRQWRGAYPGCNPPITVERRKCKLPYIPGISLC</sequence>
<dbReference type="EMBL" id="JAGMUU010000019">
    <property type="protein sequence ID" value="KAH7131639.1"/>
    <property type="molecule type" value="Genomic_DNA"/>
</dbReference>